<keyword evidence="12 14" id="KW-0539">Nucleus</keyword>
<dbReference type="GO" id="GO:0008270">
    <property type="term" value="F:zinc ion binding"/>
    <property type="evidence" value="ECO:0007669"/>
    <property type="project" value="UniProtKB-KW"/>
</dbReference>
<dbReference type="InterPro" id="IPR036465">
    <property type="entry name" value="vWFA_dom_sf"/>
</dbReference>
<comment type="function">
    <text evidence="1 14">Component of the general transcription and DNA repair factor IIH (TFIIH) core complex, which is involved in general and transcription-coupled nucleotide excision repair (NER) of damaged DNA and, when complexed to TFIIK, in RNA transcription by RNA polymerase II. In NER, TFIIH acts by opening DNA around the lesion to allow the excision of the damaged oligonucleotide and its replacement by a new DNA fragment. In transcription, TFIIH has an essential role in transcription initiation. When the pre-initiation complex (PIC) has been established, TFIIH is required for promoter opening and promoter escape. Phosphorylation of the C-terminal tail (CTD) of the largest subunit of RNA polymerase II by the kinase module TFIIK controls the initiation of transcription.</text>
</comment>
<dbReference type="PANTHER" id="PTHR12831:SF0">
    <property type="entry name" value="GENERAL TRANSCRIPTION FACTOR IIH SUBUNIT 3"/>
    <property type="match status" value="1"/>
</dbReference>
<dbReference type="GO" id="GO:0000439">
    <property type="term" value="C:transcription factor TFIIH core complex"/>
    <property type="evidence" value="ECO:0007669"/>
    <property type="project" value="UniProtKB-UniRule"/>
</dbReference>
<evidence type="ECO:0000313" key="15">
    <source>
        <dbReference type="EMBL" id="KAA8894056.1"/>
    </source>
</evidence>
<evidence type="ECO:0000256" key="13">
    <source>
        <dbReference type="ARBA" id="ARBA00033341"/>
    </source>
</evidence>
<evidence type="ECO:0000256" key="11">
    <source>
        <dbReference type="ARBA" id="ARBA00023204"/>
    </source>
</evidence>
<proteinExistence type="inferred from homology"/>
<sequence>MDKVDASAHYQGVTEDKPSLLVVVLDTNPFAWQSLHSELPLQTALSHILLFLNAHLSFSHANRVAVIASHTKSATFLYPNSAAAAETAETSVDLYRDANKYRLFASIERQVQSSMQRLLSSTAPESLAGTNETTMAGALSLALAYINRVCNADNLSDSGEGSGGGARPGEARADTASMTARILVVSVSGDLANQYVSVMNSIFAAQRQRVPIDICKIAGDTVFLQQASDSTNGIYMQLQHPSALLQYLLSCFMSDPSTRHHLIPPSQINVDFRAACFCHKRVVDIGFVCSICLSIFCSPPPGAICTTCNTKLDVSALGNYGGKPAVVLMKKKKIKKAKKVLNDSAADSSTPGTPVA</sequence>
<dbReference type="GO" id="GO:0006355">
    <property type="term" value="P:regulation of DNA-templated transcription"/>
    <property type="evidence" value="ECO:0007669"/>
    <property type="project" value="InterPro"/>
</dbReference>
<name>A0A5J5EGI5_9PEZI</name>
<dbReference type="PANTHER" id="PTHR12831">
    <property type="entry name" value="TRANSCRIPTION INITIATION FACTOR IIH TFIIH , POLYPEPTIDE 3-RELATED"/>
    <property type="match status" value="1"/>
</dbReference>
<keyword evidence="9 14" id="KW-0805">Transcription regulation</keyword>
<evidence type="ECO:0000256" key="1">
    <source>
        <dbReference type="ARBA" id="ARBA00002817"/>
    </source>
</evidence>
<dbReference type="InParanoid" id="A0A5J5EGI5"/>
<evidence type="ECO:0000256" key="2">
    <source>
        <dbReference type="ARBA" id="ARBA00004123"/>
    </source>
</evidence>
<keyword evidence="10 14" id="KW-0804">Transcription</keyword>
<accession>A0A5J5EGI5</accession>
<keyword evidence="5 14" id="KW-0479">Metal-binding</keyword>
<evidence type="ECO:0000256" key="8">
    <source>
        <dbReference type="ARBA" id="ARBA00022833"/>
    </source>
</evidence>
<dbReference type="Proteomes" id="UP000326924">
    <property type="component" value="Unassembled WGS sequence"/>
</dbReference>
<comment type="subunit">
    <text evidence="14">Component of the 7-subunit TFIIH core complex composed of XPB/SSL2, XPD/RAD3, SSL1, TFB1, TFB2, TFB4 and TFB5, which is active in NER. The core complex associates with the 3-subunit CTD-kinase module TFIIK composed of CCL1, KIN28 and TFB3 to form the 10-subunit holoenzyme (holo-TFIIH) active in transcription.</text>
</comment>
<comment type="caution">
    <text evidence="15">The sequence shown here is derived from an EMBL/GenBank/DDBJ whole genome shotgun (WGS) entry which is preliminary data.</text>
</comment>
<dbReference type="AlphaFoldDB" id="A0A5J5EGI5"/>
<evidence type="ECO:0000256" key="6">
    <source>
        <dbReference type="ARBA" id="ARBA00022763"/>
    </source>
</evidence>
<dbReference type="GO" id="GO:0005675">
    <property type="term" value="C:transcription factor TFIIH holo complex"/>
    <property type="evidence" value="ECO:0007669"/>
    <property type="project" value="UniProtKB-UniRule"/>
</dbReference>
<comment type="subcellular location">
    <subcellularLocation>
        <location evidence="2 14">Nucleus</location>
    </subcellularLocation>
</comment>
<organism evidence="15 16">
    <name type="scientific">Sphaerosporella brunnea</name>
    <dbReference type="NCBI Taxonomy" id="1250544"/>
    <lineage>
        <taxon>Eukaryota</taxon>
        <taxon>Fungi</taxon>
        <taxon>Dikarya</taxon>
        <taxon>Ascomycota</taxon>
        <taxon>Pezizomycotina</taxon>
        <taxon>Pezizomycetes</taxon>
        <taxon>Pezizales</taxon>
        <taxon>Pyronemataceae</taxon>
        <taxon>Sphaerosporella</taxon>
    </lineage>
</organism>
<keyword evidence="11 14" id="KW-0234">DNA repair</keyword>
<keyword evidence="8 14" id="KW-0862">Zinc</keyword>
<dbReference type="GO" id="GO:0006289">
    <property type="term" value="P:nucleotide-excision repair"/>
    <property type="evidence" value="ECO:0007669"/>
    <property type="project" value="UniProtKB-UniRule"/>
</dbReference>
<keyword evidence="6 14" id="KW-0227">DNA damage</keyword>
<evidence type="ECO:0000256" key="5">
    <source>
        <dbReference type="ARBA" id="ARBA00022723"/>
    </source>
</evidence>
<dbReference type="EMBL" id="VXIS01000370">
    <property type="protein sequence ID" value="KAA8894056.1"/>
    <property type="molecule type" value="Genomic_DNA"/>
</dbReference>
<dbReference type="Gene3D" id="3.40.50.410">
    <property type="entry name" value="von Willebrand factor, type A domain"/>
    <property type="match status" value="1"/>
</dbReference>
<keyword evidence="7 14" id="KW-0863">Zinc-finger</keyword>
<gene>
    <name evidence="15" type="ORF">FN846DRAFT_803799</name>
</gene>
<protein>
    <recommendedName>
        <fullName evidence="4 14">General transcription and DNA repair factor IIH subunit TFB4</fullName>
        <shortName evidence="14">TFIIH subunit TFB4</shortName>
    </recommendedName>
    <alternativeName>
        <fullName evidence="13 14">RNA polymerase II transcription factor B subunit 4</fullName>
    </alternativeName>
</protein>
<comment type="similarity">
    <text evidence="3 14">Belongs to the TFB4 family.</text>
</comment>
<evidence type="ECO:0000256" key="12">
    <source>
        <dbReference type="ARBA" id="ARBA00023242"/>
    </source>
</evidence>
<reference evidence="15 16" key="1">
    <citation type="submission" date="2019-09" db="EMBL/GenBank/DDBJ databases">
        <title>Draft genome of the ectomycorrhizal ascomycete Sphaerosporella brunnea.</title>
        <authorList>
            <consortium name="DOE Joint Genome Institute"/>
            <person name="Benucci G.M."/>
            <person name="Marozzi G."/>
            <person name="Antonielli L."/>
            <person name="Sanchez S."/>
            <person name="Marco P."/>
            <person name="Wang X."/>
            <person name="Falini L.B."/>
            <person name="Barry K."/>
            <person name="Haridas S."/>
            <person name="Lipzen A."/>
            <person name="Labutti K."/>
            <person name="Grigoriev I.V."/>
            <person name="Murat C."/>
            <person name="Martin F."/>
            <person name="Albertini E."/>
            <person name="Donnini D."/>
            <person name="Bonito G."/>
        </authorList>
    </citation>
    <scope>NUCLEOTIDE SEQUENCE [LARGE SCALE GENOMIC DNA]</scope>
    <source>
        <strain evidence="15 16">Sb_GMNB300</strain>
    </source>
</reference>
<evidence type="ECO:0000313" key="16">
    <source>
        <dbReference type="Proteomes" id="UP000326924"/>
    </source>
</evidence>
<evidence type="ECO:0000256" key="3">
    <source>
        <dbReference type="ARBA" id="ARBA00005273"/>
    </source>
</evidence>
<dbReference type="InterPro" id="IPR004600">
    <property type="entry name" value="TFIIH_Tfb4/GTF2H3"/>
</dbReference>
<evidence type="ECO:0000256" key="14">
    <source>
        <dbReference type="RuleBase" id="RU368090"/>
    </source>
</evidence>
<keyword evidence="16" id="KW-1185">Reference proteome</keyword>
<dbReference type="FunCoup" id="A0A5J5EGI5">
    <property type="interactions" value="1213"/>
</dbReference>
<evidence type="ECO:0000256" key="9">
    <source>
        <dbReference type="ARBA" id="ARBA00023015"/>
    </source>
</evidence>
<evidence type="ECO:0000256" key="4">
    <source>
        <dbReference type="ARBA" id="ARBA00021280"/>
    </source>
</evidence>
<dbReference type="Pfam" id="PF03850">
    <property type="entry name" value="Tfb4"/>
    <property type="match status" value="1"/>
</dbReference>
<dbReference type="OrthoDB" id="17307at2759"/>
<evidence type="ECO:0000256" key="7">
    <source>
        <dbReference type="ARBA" id="ARBA00022771"/>
    </source>
</evidence>
<evidence type="ECO:0000256" key="10">
    <source>
        <dbReference type="ARBA" id="ARBA00023163"/>
    </source>
</evidence>